<protein>
    <submittedName>
        <fullName evidence="1">Uncharacterized protein</fullName>
    </submittedName>
</protein>
<name>A0A2P5D133_PARAD</name>
<dbReference type="AlphaFoldDB" id="A0A2P5D133"/>
<dbReference type="Proteomes" id="UP000237105">
    <property type="component" value="Unassembled WGS sequence"/>
</dbReference>
<organism evidence="1 2">
    <name type="scientific">Parasponia andersonii</name>
    <name type="common">Sponia andersonii</name>
    <dbReference type="NCBI Taxonomy" id="3476"/>
    <lineage>
        <taxon>Eukaryota</taxon>
        <taxon>Viridiplantae</taxon>
        <taxon>Streptophyta</taxon>
        <taxon>Embryophyta</taxon>
        <taxon>Tracheophyta</taxon>
        <taxon>Spermatophyta</taxon>
        <taxon>Magnoliopsida</taxon>
        <taxon>eudicotyledons</taxon>
        <taxon>Gunneridae</taxon>
        <taxon>Pentapetalae</taxon>
        <taxon>rosids</taxon>
        <taxon>fabids</taxon>
        <taxon>Rosales</taxon>
        <taxon>Cannabaceae</taxon>
        <taxon>Parasponia</taxon>
    </lineage>
</organism>
<gene>
    <name evidence="1" type="ORF">PanWU01x14_105820</name>
</gene>
<sequence>MESNSQLQTQTEHLMRSWVGVRKGQAVLTERRFDQISPLTDSSYRRRRKPGYSDTEEITVISARDLWEKTSRKKVLSPEIETRMVHNPKTINI</sequence>
<accession>A0A2P5D133</accession>
<reference evidence="2" key="1">
    <citation type="submission" date="2016-06" db="EMBL/GenBank/DDBJ databases">
        <title>Parallel loss of symbiosis genes in relatives of nitrogen-fixing non-legume Parasponia.</title>
        <authorList>
            <person name="Van Velzen R."/>
            <person name="Holmer R."/>
            <person name="Bu F."/>
            <person name="Rutten L."/>
            <person name="Van Zeijl A."/>
            <person name="Liu W."/>
            <person name="Santuari L."/>
            <person name="Cao Q."/>
            <person name="Sharma T."/>
            <person name="Shen D."/>
            <person name="Roswanjaya Y."/>
            <person name="Wardhani T."/>
            <person name="Kalhor M.S."/>
            <person name="Jansen J."/>
            <person name="Van den Hoogen J."/>
            <person name="Gungor B."/>
            <person name="Hartog M."/>
            <person name="Hontelez J."/>
            <person name="Verver J."/>
            <person name="Yang W.-C."/>
            <person name="Schijlen E."/>
            <person name="Repin R."/>
            <person name="Schilthuizen M."/>
            <person name="Schranz E."/>
            <person name="Heidstra R."/>
            <person name="Miyata K."/>
            <person name="Fedorova E."/>
            <person name="Kohlen W."/>
            <person name="Bisseling T."/>
            <person name="Smit S."/>
            <person name="Geurts R."/>
        </authorList>
    </citation>
    <scope>NUCLEOTIDE SEQUENCE [LARGE SCALE GENOMIC DNA]</scope>
    <source>
        <strain evidence="2">cv. WU1-14</strain>
    </source>
</reference>
<proteinExistence type="predicted"/>
<comment type="caution">
    <text evidence="1">The sequence shown here is derived from an EMBL/GenBank/DDBJ whole genome shotgun (WGS) entry which is preliminary data.</text>
</comment>
<evidence type="ECO:0000313" key="2">
    <source>
        <dbReference type="Proteomes" id="UP000237105"/>
    </source>
</evidence>
<dbReference type="EMBL" id="JXTB01000075">
    <property type="protein sequence ID" value="PON67000.1"/>
    <property type="molecule type" value="Genomic_DNA"/>
</dbReference>
<keyword evidence="2" id="KW-1185">Reference proteome</keyword>
<evidence type="ECO:0000313" key="1">
    <source>
        <dbReference type="EMBL" id="PON67000.1"/>
    </source>
</evidence>